<proteinExistence type="predicted"/>
<organism evidence="2">
    <name type="scientific">viral metagenome</name>
    <dbReference type="NCBI Taxonomy" id="1070528"/>
    <lineage>
        <taxon>unclassified sequences</taxon>
        <taxon>metagenomes</taxon>
        <taxon>organismal metagenomes</taxon>
    </lineage>
</organism>
<feature type="compositionally biased region" description="Basic residues" evidence="1">
    <location>
        <begin position="106"/>
        <end position="124"/>
    </location>
</feature>
<evidence type="ECO:0000256" key="1">
    <source>
        <dbReference type="SAM" id="MobiDB-lite"/>
    </source>
</evidence>
<feature type="compositionally biased region" description="Polar residues" evidence="1">
    <location>
        <begin position="87"/>
        <end position="103"/>
    </location>
</feature>
<sequence>MPSRKNNSYGATAASVMPFNSNLEAPPTLDGATAKNLNVVVVNNGEDPPNFQGATAPNNKLNGILNNLEAQSNGNISNANTVMTAANNGATAPRLNMNTTNTLVGGRRRKNRNRKSKKTRKHRR</sequence>
<protein>
    <submittedName>
        <fullName evidence="2">Uncharacterized protein</fullName>
    </submittedName>
</protein>
<accession>A0A6C0ICE8</accession>
<reference evidence="2" key="1">
    <citation type="journal article" date="2020" name="Nature">
        <title>Giant virus diversity and host interactions through global metagenomics.</title>
        <authorList>
            <person name="Schulz F."/>
            <person name="Roux S."/>
            <person name="Paez-Espino D."/>
            <person name="Jungbluth S."/>
            <person name="Walsh D.A."/>
            <person name="Denef V.J."/>
            <person name="McMahon K.D."/>
            <person name="Konstantinidis K.T."/>
            <person name="Eloe-Fadrosh E.A."/>
            <person name="Kyrpides N.C."/>
            <person name="Woyke T."/>
        </authorList>
    </citation>
    <scope>NUCLEOTIDE SEQUENCE</scope>
    <source>
        <strain evidence="2">GVMAG-M-3300023184-62</strain>
    </source>
</reference>
<name>A0A6C0ICE8_9ZZZZ</name>
<dbReference type="AlphaFoldDB" id="A0A6C0ICE8"/>
<feature type="region of interest" description="Disordered" evidence="1">
    <location>
        <begin position="87"/>
        <end position="124"/>
    </location>
</feature>
<evidence type="ECO:0000313" key="2">
    <source>
        <dbReference type="EMBL" id="QHT90076.1"/>
    </source>
</evidence>
<dbReference type="EMBL" id="MN740152">
    <property type="protein sequence ID" value="QHT90076.1"/>
    <property type="molecule type" value="Genomic_DNA"/>
</dbReference>